<dbReference type="GO" id="GO:0031177">
    <property type="term" value="F:phosphopantetheine binding"/>
    <property type="evidence" value="ECO:0007669"/>
    <property type="project" value="InterPro"/>
</dbReference>
<evidence type="ECO:0000313" key="6">
    <source>
        <dbReference type="Proteomes" id="UP000284547"/>
    </source>
</evidence>
<dbReference type="Gene3D" id="3.30.300.30">
    <property type="match status" value="1"/>
</dbReference>
<dbReference type="Pfam" id="PF00668">
    <property type="entry name" value="Condensation"/>
    <property type="match status" value="1"/>
</dbReference>
<dbReference type="SUPFAM" id="SSF52777">
    <property type="entry name" value="CoA-dependent acyltransferases"/>
    <property type="match status" value="2"/>
</dbReference>
<dbReference type="RefSeq" id="WP_118152184.1">
    <property type="nucleotide sequence ID" value="NZ_QWEY01000005.1"/>
</dbReference>
<accession>A0A411Z2F5</accession>
<evidence type="ECO:0000256" key="1">
    <source>
        <dbReference type="ARBA" id="ARBA00001957"/>
    </source>
</evidence>
<dbReference type="Gene3D" id="3.30.559.30">
    <property type="entry name" value="Nonribosomal peptide synthetase, condensation domain"/>
    <property type="match status" value="1"/>
</dbReference>
<evidence type="ECO:0000313" key="5">
    <source>
        <dbReference type="EMBL" id="RGP37235.1"/>
    </source>
</evidence>
<dbReference type="InterPro" id="IPR020802">
    <property type="entry name" value="TesA-like"/>
</dbReference>
<dbReference type="InterPro" id="IPR020806">
    <property type="entry name" value="PKS_PP-bd"/>
</dbReference>
<dbReference type="CDD" id="cd05930">
    <property type="entry name" value="A_NRPS"/>
    <property type="match status" value="1"/>
</dbReference>
<name>A0A411Z2F5_9RHOB</name>
<dbReference type="EMBL" id="QWEY01000005">
    <property type="protein sequence ID" value="RGP37235.1"/>
    <property type="molecule type" value="Genomic_DNA"/>
</dbReference>
<dbReference type="GO" id="GO:0016874">
    <property type="term" value="F:ligase activity"/>
    <property type="evidence" value="ECO:0007669"/>
    <property type="project" value="UniProtKB-KW"/>
</dbReference>
<gene>
    <name evidence="5" type="ORF">D1012_11295</name>
</gene>
<dbReference type="Gene3D" id="1.10.1200.10">
    <property type="entry name" value="ACP-like"/>
    <property type="match status" value="1"/>
</dbReference>
<dbReference type="Pfam" id="PF00501">
    <property type="entry name" value="AMP-binding"/>
    <property type="match status" value="1"/>
</dbReference>
<comment type="cofactor">
    <cofactor evidence="1">
        <name>pantetheine 4'-phosphate</name>
        <dbReference type="ChEBI" id="CHEBI:47942"/>
    </cofactor>
</comment>
<proteinExistence type="predicted"/>
<dbReference type="InterPro" id="IPR020845">
    <property type="entry name" value="AMP-binding_CS"/>
</dbReference>
<keyword evidence="6" id="KW-1185">Reference proteome</keyword>
<dbReference type="PROSITE" id="PS50075">
    <property type="entry name" value="CARRIER"/>
    <property type="match status" value="1"/>
</dbReference>
<dbReference type="PROSITE" id="PS00012">
    <property type="entry name" value="PHOSPHOPANTETHEINE"/>
    <property type="match status" value="1"/>
</dbReference>
<dbReference type="GO" id="GO:0044550">
    <property type="term" value="P:secondary metabolite biosynthetic process"/>
    <property type="evidence" value="ECO:0007669"/>
    <property type="project" value="TreeGrafter"/>
</dbReference>
<sequence>MTLHNQTAPQQDTATAEHALTPLQLGMVYESALAGRPWVNLEQIVVHLDAEHVDADDLRAAWALVAARHAALRLSILWRKRVTPVQVLRDRIEVALTVEDWSTLTPRRREGMLAQFLEADREQGVDLESAPAWRVMLAHLGPQRSVMVWTVHHAMVDGRSMAIVLEEVFAALKGGALPPAPEAGFLEYARGLAAQDSAAAQEYFRDYLNGFDQPNPLADDSNDSGMTRKRQMERQLDARLTAALGLRAEAAGTTLATVVQAGWGMVVARWTGRATAVFGTTRAGRHIVPGTQRTVGCLINTLPMKVQISPPRGADDFLSGLRRDSLALRAHEHAALTDIRRWCGLPGTESLFDSMVMFEHASLNETMRALGPDWATRRVELHEEGALPLTLAAYGDAELLLMLEHDPAAVSEAKARAMLGHLAEVLASLAKAGTTTPLTHLTMLPRPEEAALLALARPKQRLPQVDPCVSLRFSDRVFDQPEADALKMVGRPERMNYSMLEARIGALGGRLVQAGAGPGQIVAICLPRGPDFVVAMLAVLRVGAAFLPLDPGYPEPVLRHMLSDSGAGLMLAQCGQDVPPGVRLMTPEPEPGATTARRPDLLPPDPDRLAYVIYTSGSTGVPKGVRVPMRALSAHASAIIAGFGLTPDDRVLQFASLSFDVSIEEIIPTLLAGAKVILRDAAMAGSVGLFLEEVARQGITVLNLPTAFWHVLVDEMARDGLHLPQAVRLVVVGGEQISPRALATWQRIAPRPRWLNGYGPTETTITCTLHEPGPLTAGEDIPIGRPTAHARAYVLAPDGSLAPTGAVGELWIGGPAVSDGYIGHADQTAEAFRPDRFHGEGRIYRTGDMARWRPDGALAFLGRRDRQVKLRGFRIDLRHVERVLEREPSVGRALAHVLGAGTPGARLVVWVAAANGQPLPEAQSLRAAVADHLPAHMLPAILPVASFPRTPGGKIDIAALPVPEVATSADMSTTDDPVTQKIAALMAQTLGLDGVGPEDDFHDLGGHSLLAVQLIGRIEAELGHRLGVADLHRRPTPRALARALSAAQSGPRYILPIQPKGSRPPLFGVHVLGRNEEHFRPLAEALGPDQPVFGLTVGLLAQDTPIGVQDTARAYATEIQRHFPQGPISLAAVSLASYVAYELAQQLIRAGREVRVIAMFDSAGPGGRSRLSGRARIGVHLRQLVRRGPSHLAGIVTNRWADVLYRSKKLRLRLQKRRGEAAPMTVDSFMVAAELAVQAYEVRPIHRPLTIFRAEENVFDSPESAQDGLGWAAVAASGFEVIDVPGDHLSILQPPNVAVLAHHLSALMENLPEG</sequence>
<dbReference type="InterPro" id="IPR042099">
    <property type="entry name" value="ANL_N_sf"/>
</dbReference>
<dbReference type="SUPFAM" id="SSF53474">
    <property type="entry name" value="alpha/beta-Hydrolases"/>
    <property type="match status" value="1"/>
</dbReference>
<dbReference type="InterPro" id="IPR029058">
    <property type="entry name" value="AB_hydrolase_fold"/>
</dbReference>
<comment type="caution">
    <text evidence="5">The sequence shown here is derived from an EMBL/GenBank/DDBJ whole genome shotgun (WGS) entry which is preliminary data.</text>
</comment>
<dbReference type="PANTHER" id="PTHR45527">
    <property type="entry name" value="NONRIBOSOMAL PEPTIDE SYNTHETASE"/>
    <property type="match status" value="1"/>
</dbReference>
<dbReference type="InterPro" id="IPR000873">
    <property type="entry name" value="AMP-dep_synth/lig_dom"/>
</dbReference>
<dbReference type="NCBIfam" id="TIGR01733">
    <property type="entry name" value="AA-adenyl-dom"/>
    <property type="match status" value="1"/>
</dbReference>
<dbReference type="InterPro" id="IPR010071">
    <property type="entry name" value="AA_adenyl_dom"/>
</dbReference>
<dbReference type="Pfam" id="PF00550">
    <property type="entry name" value="PP-binding"/>
    <property type="match status" value="1"/>
</dbReference>
<dbReference type="InterPro" id="IPR006162">
    <property type="entry name" value="Ppantetheine_attach_site"/>
</dbReference>
<dbReference type="Gene3D" id="3.40.50.12780">
    <property type="entry name" value="N-terminal domain of ligase-like"/>
    <property type="match status" value="1"/>
</dbReference>
<dbReference type="GO" id="GO:0005737">
    <property type="term" value="C:cytoplasm"/>
    <property type="evidence" value="ECO:0007669"/>
    <property type="project" value="TreeGrafter"/>
</dbReference>
<dbReference type="InterPro" id="IPR001031">
    <property type="entry name" value="Thioesterase"/>
</dbReference>
<dbReference type="SMART" id="SM00824">
    <property type="entry name" value="PKS_TE"/>
    <property type="match status" value="1"/>
</dbReference>
<evidence type="ECO:0000256" key="2">
    <source>
        <dbReference type="ARBA" id="ARBA00022450"/>
    </source>
</evidence>
<dbReference type="Pfam" id="PF00975">
    <property type="entry name" value="Thioesterase"/>
    <property type="match status" value="1"/>
</dbReference>
<dbReference type="InterPro" id="IPR036736">
    <property type="entry name" value="ACP-like_sf"/>
</dbReference>
<protein>
    <submittedName>
        <fullName evidence="5">Amino acid adenylation domain-containing protein</fullName>
    </submittedName>
</protein>
<keyword evidence="3" id="KW-0597">Phosphoprotein</keyword>
<reference evidence="5 6" key="1">
    <citation type="submission" date="2018-08" db="EMBL/GenBank/DDBJ databases">
        <title>Flavobacterium tibetense sp. nov., isolated from a wetland YonghuCo on Tibetan Plateau.</title>
        <authorList>
            <person name="Phurbu D."/>
            <person name="Lu H."/>
            <person name="Xing P."/>
        </authorList>
    </citation>
    <scope>NUCLEOTIDE SEQUENCE [LARGE SCALE GENOMIC DNA]</scope>
    <source>
        <strain evidence="5 6">DJC</strain>
    </source>
</reference>
<dbReference type="OrthoDB" id="9803968at2"/>
<dbReference type="InterPro" id="IPR009081">
    <property type="entry name" value="PP-bd_ACP"/>
</dbReference>
<dbReference type="InterPro" id="IPR045851">
    <property type="entry name" value="AMP-bd_C_sf"/>
</dbReference>
<feature type="domain" description="Carrier" evidence="4">
    <location>
        <begin position="973"/>
        <end position="1048"/>
    </location>
</feature>
<dbReference type="SMART" id="SM00823">
    <property type="entry name" value="PKS_PP"/>
    <property type="match status" value="1"/>
</dbReference>
<evidence type="ECO:0000256" key="3">
    <source>
        <dbReference type="ARBA" id="ARBA00022553"/>
    </source>
</evidence>
<dbReference type="Proteomes" id="UP000284547">
    <property type="component" value="Unassembled WGS sequence"/>
</dbReference>
<dbReference type="Gene3D" id="3.40.50.1820">
    <property type="entry name" value="alpha/beta hydrolase"/>
    <property type="match status" value="1"/>
</dbReference>
<organism evidence="5 6">
    <name type="scientific">Pseudotabrizicola alkalilacus</name>
    <dbReference type="NCBI Taxonomy" id="2305252"/>
    <lineage>
        <taxon>Bacteria</taxon>
        <taxon>Pseudomonadati</taxon>
        <taxon>Pseudomonadota</taxon>
        <taxon>Alphaproteobacteria</taxon>
        <taxon>Rhodobacterales</taxon>
        <taxon>Paracoccaceae</taxon>
        <taxon>Pseudotabrizicola</taxon>
    </lineage>
</organism>
<dbReference type="InterPro" id="IPR023213">
    <property type="entry name" value="CAT-like_dom_sf"/>
</dbReference>
<dbReference type="SUPFAM" id="SSF47336">
    <property type="entry name" value="ACP-like"/>
    <property type="match status" value="1"/>
</dbReference>
<dbReference type="GO" id="GO:0043041">
    <property type="term" value="P:amino acid activation for nonribosomal peptide biosynthetic process"/>
    <property type="evidence" value="ECO:0007669"/>
    <property type="project" value="TreeGrafter"/>
</dbReference>
<dbReference type="InterPro" id="IPR001242">
    <property type="entry name" value="Condensation_dom"/>
</dbReference>
<keyword evidence="2" id="KW-0596">Phosphopantetheine</keyword>
<dbReference type="PROSITE" id="PS00455">
    <property type="entry name" value="AMP_BINDING"/>
    <property type="match status" value="1"/>
</dbReference>
<dbReference type="SUPFAM" id="SSF56801">
    <property type="entry name" value="Acetyl-CoA synthetase-like"/>
    <property type="match status" value="1"/>
</dbReference>
<evidence type="ECO:0000259" key="4">
    <source>
        <dbReference type="PROSITE" id="PS50075"/>
    </source>
</evidence>
<dbReference type="PANTHER" id="PTHR45527:SF1">
    <property type="entry name" value="FATTY ACID SYNTHASE"/>
    <property type="match status" value="1"/>
</dbReference>
<dbReference type="Gene3D" id="3.30.559.10">
    <property type="entry name" value="Chloramphenicol acetyltransferase-like domain"/>
    <property type="match status" value="1"/>
</dbReference>